<proteinExistence type="predicted"/>
<reference evidence="1 2" key="1">
    <citation type="journal article" date="2018" name="MBio">
        <title>Comparative Genomics Reveals the Core Gene Toolbox for the Fungus-Insect Symbiosis.</title>
        <authorList>
            <person name="Wang Y."/>
            <person name="Stata M."/>
            <person name="Wang W."/>
            <person name="Stajich J.E."/>
            <person name="White M.M."/>
            <person name="Moncalvo J.M."/>
        </authorList>
    </citation>
    <scope>NUCLEOTIDE SEQUENCE [LARGE SCALE GENOMIC DNA]</scope>
    <source>
        <strain evidence="1 2">SC-DP-2</strain>
    </source>
</reference>
<dbReference type="AlphaFoldDB" id="A0A2T9Z5Q7"/>
<sequence>MASFLAENSISFNPKTSLLETIVNNATKFQNLASVVNIPSSLRSTETHRTLIFSLQDPDSVAESFLHQIYSLPESL</sequence>
<feature type="non-terminal residue" evidence="1">
    <location>
        <position position="76"/>
    </location>
</feature>
<protein>
    <submittedName>
        <fullName evidence="1">Uncharacterized protein</fullName>
    </submittedName>
</protein>
<dbReference type="EMBL" id="MBFS01002204">
    <property type="protein sequence ID" value="PVU99899.1"/>
    <property type="molecule type" value="Genomic_DNA"/>
</dbReference>
<evidence type="ECO:0000313" key="1">
    <source>
        <dbReference type="EMBL" id="PVU99899.1"/>
    </source>
</evidence>
<accession>A0A2T9Z5Q7</accession>
<gene>
    <name evidence="1" type="ORF">BB560_005429</name>
</gene>
<evidence type="ECO:0000313" key="2">
    <source>
        <dbReference type="Proteomes" id="UP000245609"/>
    </source>
</evidence>
<comment type="caution">
    <text evidence="1">The sequence shown here is derived from an EMBL/GenBank/DDBJ whole genome shotgun (WGS) entry which is preliminary data.</text>
</comment>
<organism evidence="1 2">
    <name type="scientific">Smittium megazygosporum</name>
    <dbReference type="NCBI Taxonomy" id="133381"/>
    <lineage>
        <taxon>Eukaryota</taxon>
        <taxon>Fungi</taxon>
        <taxon>Fungi incertae sedis</taxon>
        <taxon>Zoopagomycota</taxon>
        <taxon>Kickxellomycotina</taxon>
        <taxon>Harpellomycetes</taxon>
        <taxon>Harpellales</taxon>
        <taxon>Legeriomycetaceae</taxon>
        <taxon>Smittium</taxon>
    </lineage>
</organism>
<name>A0A2T9Z5Q7_9FUNG</name>
<dbReference type="Proteomes" id="UP000245609">
    <property type="component" value="Unassembled WGS sequence"/>
</dbReference>
<keyword evidence="2" id="KW-1185">Reference proteome</keyword>